<dbReference type="Proteomes" id="UP000729357">
    <property type="component" value="Unassembled WGS sequence"/>
</dbReference>
<evidence type="ECO:0000256" key="1">
    <source>
        <dbReference type="SAM" id="Coils"/>
    </source>
</evidence>
<organism evidence="2 3">
    <name type="scientific">Aureobasidium melanogenum</name>
    <name type="common">Aureobasidium pullulans var. melanogenum</name>
    <dbReference type="NCBI Taxonomy" id="46634"/>
    <lineage>
        <taxon>Eukaryota</taxon>
        <taxon>Fungi</taxon>
        <taxon>Dikarya</taxon>
        <taxon>Ascomycota</taxon>
        <taxon>Pezizomycotina</taxon>
        <taxon>Dothideomycetes</taxon>
        <taxon>Dothideomycetidae</taxon>
        <taxon>Dothideales</taxon>
        <taxon>Saccotheciaceae</taxon>
        <taxon>Aureobasidium</taxon>
    </lineage>
</organism>
<proteinExistence type="predicted"/>
<keyword evidence="1" id="KW-0175">Coiled coil</keyword>
<gene>
    <name evidence="2" type="ORF">KCU98_g1570</name>
</gene>
<feature type="coiled-coil region" evidence="1">
    <location>
        <begin position="138"/>
        <end position="165"/>
    </location>
</feature>
<dbReference type="EMBL" id="JAHFXS010000059">
    <property type="protein sequence ID" value="KAG9989867.1"/>
    <property type="molecule type" value="Genomic_DNA"/>
</dbReference>
<evidence type="ECO:0000313" key="3">
    <source>
        <dbReference type="Proteomes" id="UP000729357"/>
    </source>
</evidence>
<accession>A0A9P8G3A2</accession>
<reference evidence="2" key="1">
    <citation type="journal article" date="2021" name="J Fungi (Basel)">
        <title>Virulence traits and population genomics of the black yeast Aureobasidium melanogenum.</title>
        <authorList>
            <person name="Cernosa A."/>
            <person name="Sun X."/>
            <person name="Gostincar C."/>
            <person name="Fang C."/>
            <person name="Gunde-Cimerman N."/>
            <person name="Song Z."/>
        </authorList>
    </citation>
    <scope>NUCLEOTIDE SEQUENCE</scope>
    <source>
        <strain evidence="2">EXF-9298</strain>
    </source>
</reference>
<dbReference type="AlphaFoldDB" id="A0A9P8G3A2"/>
<feature type="non-terminal residue" evidence="2">
    <location>
        <position position="168"/>
    </location>
</feature>
<protein>
    <submittedName>
        <fullName evidence="2">Uncharacterized protein</fullName>
    </submittedName>
</protein>
<sequence length="168" mass="19413">MNMNSARVEELKAELLKLNSEVKSEEAYGHRYIEDEIEWDDEEEDVKIDLENKESLPQQLGKNLGTAKRYLEHTKEILENVSKKMEPVVTGLEKEINDSVQGSINLIKAQIEQPVKSMEELKSGEIDQRVAAIYCDGHDWLTESIARWEAENKKAEGEIRKLEWLVEN</sequence>
<name>A0A9P8G3A2_AURME</name>
<reference evidence="2" key="2">
    <citation type="submission" date="2021-08" db="EMBL/GenBank/DDBJ databases">
        <authorList>
            <person name="Gostincar C."/>
            <person name="Sun X."/>
            <person name="Song Z."/>
            <person name="Gunde-Cimerman N."/>
        </authorList>
    </citation>
    <scope>NUCLEOTIDE SEQUENCE</scope>
    <source>
        <strain evidence="2">EXF-9298</strain>
    </source>
</reference>
<keyword evidence="3" id="KW-1185">Reference proteome</keyword>
<evidence type="ECO:0000313" key="2">
    <source>
        <dbReference type="EMBL" id="KAG9989867.1"/>
    </source>
</evidence>
<feature type="coiled-coil region" evidence="1">
    <location>
        <begin position="1"/>
        <end position="28"/>
    </location>
</feature>
<comment type="caution">
    <text evidence="2">The sequence shown here is derived from an EMBL/GenBank/DDBJ whole genome shotgun (WGS) entry which is preliminary data.</text>
</comment>